<reference evidence="1" key="1">
    <citation type="submission" date="2016-06" db="UniProtKB">
        <authorList>
            <consortium name="WormBaseParasite"/>
        </authorList>
    </citation>
    <scope>IDENTIFICATION</scope>
</reference>
<evidence type="ECO:0000313" key="1">
    <source>
        <dbReference type="WBParaSite" id="GPUH_0001987701-mRNA-1"/>
    </source>
</evidence>
<dbReference type="WBParaSite" id="GPUH_0001987701-mRNA-1">
    <property type="protein sequence ID" value="GPUH_0001987701-mRNA-1"/>
    <property type="gene ID" value="GPUH_0001987701"/>
</dbReference>
<organism evidence="1">
    <name type="scientific">Gongylonema pulchrum</name>
    <dbReference type="NCBI Taxonomy" id="637853"/>
    <lineage>
        <taxon>Eukaryota</taxon>
        <taxon>Metazoa</taxon>
        <taxon>Ecdysozoa</taxon>
        <taxon>Nematoda</taxon>
        <taxon>Chromadorea</taxon>
        <taxon>Rhabditida</taxon>
        <taxon>Spirurina</taxon>
        <taxon>Spiruromorpha</taxon>
        <taxon>Spiruroidea</taxon>
        <taxon>Gongylonematidae</taxon>
        <taxon>Gongylonema</taxon>
    </lineage>
</organism>
<dbReference type="AlphaFoldDB" id="A0A183EFW1"/>
<sequence>LSSIKFPHKAKDRTRLVRPSDPCAVPLNCHFNRLAMPHVPLSHLSSIKFPHKAKDRTRLVRPSDPCAVPLNCHFNRLAMPHVFIPTGNINSMKDAMKLKAACSLKGVVLVTEKFDMFDGNPAPVSDEVDVAQDPVAARHMENDLPVMNFTIASIRKKPPMPTEDIKQRLKPFGIISKKRKNKQKDKNLIS</sequence>
<protein>
    <submittedName>
        <fullName evidence="1">PA domain-containing protein</fullName>
    </submittedName>
</protein>
<proteinExistence type="predicted"/>
<name>A0A183EFW1_9BILA</name>
<accession>A0A183EFW1</accession>